<organism evidence="4 5">
    <name type="scientific">Flavobacterium chilense</name>
    <dbReference type="NCBI Taxonomy" id="946677"/>
    <lineage>
        <taxon>Bacteria</taxon>
        <taxon>Pseudomonadati</taxon>
        <taxon>Bacteroidota</taxon>
        <taxon>Flavobacteriia</taxon>
        <taxon>Flavobacteriales</taxon>
        <taxon>Flavobacteriaceae</taxon>
        <taxon>Flavobacterium</taxon>
    </lineage>
</organism>
<dbReference type="EMBL" id="FRBT01000002">
    <property type="protein sequence ID" value="SHL73899.1"/>
    <property type="molecule type" value="Genomic_DNA"/>
</dbReference>
<dbReference type="SUPFAM" id="SSF48403">
    <property type="entry name" value="Ankyrin repeat"/>
    <property type="match status" value="1"/>
</dbReference>
<dbReference type="PROSITE" id="PS50088">
    <property type="entry name" value="ANK_REPEAT"/>
    <property type="match status" value="1"/>
</dbReference>
<proteinExistence type="predicted"/>
<evidence type="ECO:0000256" key="1">
    <source>
        <dbReference type="ARBA" id="ARBA00022737"/>
    </source>
</evidence>
<protein>
    <submittedName>
        <fullName evidence="4">Ankyrin repeat-containing protein</fullName>
    </submittedName>
</protein>
<evidence type="ECO:0000313" key="5">
    <source>
        <dbReference type="Proteomes" id="UP000184028"/>
    </source>
</evidence>
<dbReference type="PANTHER" id="PTHR24126:SF14">
    <property type="entry name" value="ANK_REP_REGION DOMAIN-CONTAINING PROTEIN"/>
    <property type="match status" value="1"/>
</dbReference>
<sequence>MSTQNQIEQYIFQGNFDAARECLKNGEAFSEQYLKNNFFQITSLIFKAKALDLIDALIKAGFIETDVYELDNFDKSIFSIIDQNFNDDDESVSFFKEVMSKMDNFNDEISDQTVLGYCITKKAPVKIIKSLIEDFGCNALFKNNAGESFIYNVLNNYSLDTEKGKEYIHLLLENGLDVNERNIVGTTPLMWAVKRNKKEYVAIFLENGADPNETDDLENNAFFYAVAEQMSFELYDLLASAVTANFNIINKNGRTLLTEFISMMSDSENNLKFLERLLSDGADLNFCAEYYGKPKSGLDYIAEKKAGILNSVLNTVSIDINEQDNEGNTLLHKVCAYNVNYDAEAAKEIYRKVKLLLENGADKDITNDKDETALMLASGDNLKVKTVELLMKS</sequence>
<dbReference type="InterPro" id="IPR036770">
    <property type="entry name" value="Ankyrin_rpt-contain_sf"/>
</dbReference>
<evidence type="ECO:0000256" key="3">
    <source>
        <dbReference type="PROSITE-ProRule" id="PRU00023"/>
    </source>
</evidence>
<name>A0A1M7D3Y5_9FLAO</name>
<accession>A0A1M7D3Y5</accession>
<dbReference type="OrthoDB" id="5657095at2"/>
<dbReference type="InterPro" id="IPR002110">
    <property type="entry name" value="Ankyrin_rpt"/>
</dbReference>
<dbReference type="Pfam" id="PF12796">
    <property type="entry name" value="Ank_2"/>
    <property type="match status" value="2"/>
</dbReference>
<dbReference type="Proteomes" id="UP000184028">
    <property type="component" value="Unassembled WGS sequence"/>
</dbReference>
<keyword evidence="5" id="KW-1185">Reference proteome</keyword>
<dbReference type="STRING" id="946677.SAMN05444484_102407"/>
<dbReference type="PROSITE" id="PS50297">
    <property type="entry name" value="ANK_REP_REGION"/>
    <property type="match status" value="1"/>
</dbReference>
<keyword evidence="1" id="KW-0677">Repeat</keyword>
<keyword evidence="2 3" id="KW-0040">ANK repeat</keyword>
<dbReference type="AlphaFoldDB" id="A0A1M7D3Y5"/>
<dbReference type="Gene3D" id="1.25.40.20">
    <property type="entry name" value="Ankyrin repeat-containing domain"/>
    <property type="match status" value="1"/>
</dbReference>
<dbReference type="RefSeq" id="WP_068841876.1">
    <property type="nucleotide sequence ID" value="NZ_FRBT01000002.1"/>
</dbReference>
<feature type="repeat" description="ANK" evidence="3">
    <location>
        <begin position="184"/>
        <end position="216"/>
    </location>
</feature>
<evidence type="ECO:0000256" key="2">
    <source>
        <dbReference type="ARBA" id="ARBA00023043"/>
    </source>
</evidence>
<reference evidence="5" key="1">
    <citation type="submission" date="2016-11" db="EMBL/GenBank/DDBJ databases">
        <authorList>
            <person name="Varghese N."/>
            <person name="Submissions S."/>
        </authorList>
    </citation>
    <scope>NUCLEOTIDE SEQUENCE [LARGE SCALE GENOMIC DNA]</scope>
    <source>
        <strain evidence="5">DSM 24724</strain>
    </source>
</reference>
<dbReference type="SMART" id="SM00248">
    <property type="entry name" value="ANK"/>
    <property type="match status" value="3"/>
</dbReference>
<dbReference type="PANTHER" id="PTHR24126">
    <property type="entry name" value="ANKYRIN REPEAT, PH AND SEC7 DOMAIN CONTAINING PROTEIN SECG-RELATED"/>
    <property type="match status" value="1"/>
</dbReference>
<evidence type="ECO:0000313" key="4">
    <source>
        <dbReference type="EMBL" id="SHL73899.1"/>
    </source>
</evidence>
<gene>
    <name evidence="4" type="ORF">SAMN05444484_102407</name>
</gene>